<dbReference type="Gene3D" id="3.40.50.450">
    <property type="match status" value="2"/>
</dbReference>
<keyword evidence="6" id="KW-0324">Glycolysis</keyword>
<dbReference type="Gene3D" id="1.10.10.480">
    <property type="entry name" value="Phosphofructokinase, domain 3"/>
    <property type="match status" value="2"/>
</dbReference>
<reference evidence="9 11" key="1">
    <citation type="submission" date="2024-02" db="EMBL/GenBank/DDBJ databases">
        <authorList>
            <person name="Chen Y."/>
            <person name="Shah S."/>
            <person name="Dougan E. K."/>
            <person name="Thang M."/>
            <person name="Chan C."/>
        </authorList>
    </citation>
    <scope>NUCLEOTIDE SEQUENCE [LARGE SCALE GENOMIC DNA]</scope>
</reference>
<dbReference type="SUPFAM" id="SSF53784">
    <property type="entry name" value="Phosphofructokinase"/>
    <property type="match status" value="2"/>
</dbReference>
<name>A0ABP0QFN1_9DINO</name>
<evidence type="ECO:0000256" key="2">
    <source>
        <dbReference type="ARBA" id="ARBA00022679"/>
    </source>
</evidence>
<keyword evidence="4" id="KW-0418">Kinase</keyword>
<accession>A0ABP0QFN1</accession>
<dbReference type="Proteomes" id="UP001642464">
    <property type="component" value="Unassembled WGS sequence"/>
</dbReference>
<evidence type="ECO:0000256" key="6">
    <source>
        <dbReference type="ARBA" id="ARBA00023152"/>
    </source>
</evidence>
<keyword evidence="1" id="KW-0963">Cytoplasm</keyword>
<protein>
    <submittedName>
        <fullName evidence="9">Pyrophosphate dependent (PPi-dependent phosphofructokinase (PPi-PFK (Pyrophosphate-dependent 6-phosphofructose-1-kinase</fullName>
    </submittedName>
</protein>
<organism evidence="9 11">
    <name type="scientific">Durusdinium trenchii</name>
    <dbReference type="NCBI Taxonomy" id="1381693"/>
    <lineage>
        <taxon>Eukaryota</taxon>
        <taxon>Sar</taxon>
        <taxon>Alveolata</taxon>
        <taxon>Dinophyceae</taxon>
        <taxon>Suessiales</taxon>
        <taxon>Symbiodiniaceae</taxon>
        <taxon>Durusdinium</taxon>
    </lineage>
</organism>
<keyword evidence="5" id="KW-0460">Magnesium</keyword>
<feature type="region of interest" description="Disordered" evidence="7">
    <location>
        <begin position="1255"/>
        <end position="1282"/>
    </location>
</feature>
<evidence type="ECO:0000256" key="1">
    <source>
        <dbReference type="ARBA" id="ARBA00022490"/>
    </source>
</evidence>
<keyword evidence="11" id="KW-1185">Reference proteome</keyword>
<feature type="compositionally biased region" description="Basic and acidic residues" evidence="7">
    <location>
        <begin position="1259"/>
        <end position="1282"/>
    </location>
</feature>
<dbReference type="Pfam" id="PF00365">
    <property type="entry name" value="PFK"/>
    <property type="match status" value="2"/>
</dbReference>
<dbReference type="InterPro" id="IPR000023">
    <property type="entry name" value="Phosphofructokinase_dom"/>
</dbReference>
<dbReference type="EMBL" id="CAXAMM010039463">
    <property type="protein sequence ID" value="CAK9086645.1"/>
    <property type="molecule type" value="Genomic_DNA"/>
</dbReference>
<evidence type="ECO:0000256" key="3">
    <source>
        <dbReference type="ARBA" id="ARBA00022723"/>
    </source>
</evidence>
<dbReference type="EMBL" id="CAXAMM010039474">
    <property type="protein sequence ID" value="CAK9086710.1"/>
    <property type="molecule type" value="Genomic_DNA"/>
</dbReference>
<dbReference type="PANTHER" id="PTHR43650:SF17">
    <property type="entry name" value="PYROPHOSPHATE--FRUCTOSE 6-PHOSPHATE 1-PHOSPHOTRANSFERASE SUBUNIT ALPHA 1"/>
    <property type="match status" value="1"/>
</dbReference>
<dbReference type="InterPro" id="IPR035966">
    <property type="entry name" value="PKF_sf"/>
</dbReference>
<sequence>MATAVVGEGEQLKEQRAQVVPPLPDVFSNLRSVPKFKEDPESFKHADIFPCFAGLNPLMLGTSSDPTANASAERRPMRVGVVIAGELSCLPSYPTNVIVGLYDCLSKVNPGSKLIGFLGGPEGLLHGRCRELHTKDIKASMNLGSWKILSHGSCRDGSYEKEKRREEALAAARTCKEQRLDSLVVIAGPKDLSWAATLATCFTEDNLCQTRIIGVPHSKNVNLYVPKYLAVTLGFDTARRLLSEVAGNIFVDSLSSNKYWHFIRCGEDALTMEIALQTRCTYSVMTSKAGLDTDKAKDEKASKDGLSQVVSEIGDVVRSRRKAGRHSGVVLISRQFIETLPEMEELKSAISQIVGEATTMQMPRFEEVEQQLPPAVLRPLFKRLPRVVQKSLIWRRDAMGKPLLPRNLEAERIVGRFVQQELRSLPGIRKVKATFAPRFHNMEITTSSPLPSSFDCAFGYMLGHTAAILVGEQRNFYVACAAQMHLPPKDWKPCAIPFSYLYPDVPPTQPGSCPARQIPKTAKFVKPHLREVFRYFKEAWVEANAFKSPGPIQFDTSGDVGPMSDRPYTLLADYLSVEELIKIIQPVPQPPPLVMSTDPLVVRDVRVRENLGTLEQQRLRYKPAIPNYLRGPVTSQEDELAPHSCDSFEELVKSFPLTTAQTPAIRLVPPVAFEDDENLSCLSAPSPSSILHAGRMSEAAKPMTIGVVFASSQVPGYHPALAGLFDYLSGLSPPAKLIGFFCGYEGLLKDYWAPVTKDMVDQFRNLGGQDLLCQFGDPSTLAFKDHLQGAIKTIRHHHLDGLVMVGNLANQVDTAFLAEACAAERLPTKVIGVPVSLDCNFPFVQQSVGFDTVTRTLSAFVGTIGNLVKASKNMWIFVRTMGDAWTHVAVQIALQTHVHMVLMSGSQLLGQYLAKIVQCLCDLIVQRHEDGHDHGIIMLPVGFVNDILELRVLFSELMEVMARNHYEQTWDSIPSIASKLKPSTQALFEVIPRDVQYEMCFGGRERHMNKVDFSTISTDRLLLRFVEIELNRRRQLGIIKEDFFNGTCYPMTYQARSAIPTNFDCDLAYTLGWSAGIMINLEKAGLLVHATRLEKEVNEWRLRGLPLTCLLRTEYDEESQENRILPAYVHLLKQRTVKRPFTDLPPPKDRVIQTLGPIQFSGGLAASSRTTWYMLNQPLQDPTDSLRETAYLCGELQSTMAVAKAESTLYAVNSLLQNAVSVLEAFKQLHDSKKKHTQSLADVPVEHLAKVWTTKHHDRPNDESHHSTRHEALHRSSDVVLA</sequence>
<evidence type="ECO:0000313" key="11">
    <source>
        <dbReference type="Proteomes" id="UP001642464"/>
    </source>
</evidence>
<evidence type="ECO:0000256" key="7">
    <source>
        <dbReference type="SAM" id="MobiDB-lite"/>
    </source>
</evidence>
<evidence type="ECO:0000313" key="10">
    <source>
        <dbReference type="EMBL" id="CAK9086710.1"/>
    </source>
</evidence>
<evidence type="ECO:0000256" key="5">
    <source>
        <dbReference type="ARBA" id="ARBA00022842"/>
    </source>
</evidence>
<gene>
    <name evidence="9" type="ORF">SCF082_LOCUS40982</name>
    <name evidence="10" type="ORF">SCF082_LOCUS41014</name>
</gene>
<evidence type="ECO:0000256" key="4">
    <source>
        <dbReference type="ARBA" id="ARBA00022777"/>
    </source>
</evidence>
<evidence type="ECO:0000313" key="9">
    <source>
        <dbReference type="EMBL" id="CAK9086645.1"/>
    </source>
</evidence>
<evidence type="ECO:0000259" key="8">
    <source>
        <dbReference type="Pfam" id="PF00365"/>
    </source>
</evidence>
<dbReference type="PANTHER" id="PTHR43650">
    <property type="entry name" value="PYROPHOSPHATE--FRUCTOSE 6-PHOSPHATE 1-PHOSPHOTRANSFERASE"/>
    <property type="match status" value="1"/>
</dbReference>
<dbReference type="Gene3D" id="3.40.50.460">
    <property type="entry name" value="Phosphofructokinase domain"/>
    <property type="match status" value="2"/>
</dbReference>
<keyword evidence="3" id="KW-0479">Metal-binding</keyword>
<proteinExistence type="predicted"/>
<comment type="caution">
    <text evidence="9">The sequence shown here is derived from an EMBL/GenBank/DDBJ whole genome shotgun (WGS) entry which is preliminary data.</text>
</comment>
<feature type="domain" description="Phosphofructokinase" evidence="8">
    <location>
        <begin position="705"/>
        <end position="938"/>
    </location>
</feature>
<keyword evidence="2" id="KW-0808">Transferase</keyword>
<feature type="domain" description="Phosphofructokinase" evidence="8">
    <location>
        <begin position="110"/>
        <end position="257"/>
    </location>
</feature>